<dbReference type="EMBL" id="NIDE01000003">
    <property type="protein sequence ID" value="OWK44243.1"/>
    <property type="molecule type" value="Genomic_DNA"/>
</dbReference>
<comment type="caution">
    <text evidence="1">The sequence shown here is derived from an EMBL/GenBank/DDBJ whole genome shotgun (WGS) entry which is preliminary data.</text>
</comment>
<keyword evidence="2" id="KW-1185">Reference proteome</keyword>
<accession>A0A225DT75</accession>
<sequence length="205" mass="23413">MGGMGSGDRYWRGKKPMVEDCWEVDTTVFKRRGLLAPGTHASGVLTRTRRRTIFEETTATIGYTVDLRDPGGGHVELRYQLTPPGESFTYPVGLISTPCRFGGVRWWFECPLVWDGQACSRRARKLFLRGKYFGCRHCHNLAYFTSQRSDRRVRAFLKRGGDVNAYAKLSVGVSLSAMAFSLKLLEWRIRKLDRVRDQLDHGDET</sequence>
<name>A0A225DT75_9BACT</name>
<evidence type="ECO:0000313" key="2">
    <source>
        <dbReference type="Proteomes" id="UP000214646"/>
    </source>
</evidence>
<dbReference type="AlphaFoldDB" id="A0A225DT75"/>
<dbReference type="Proteomes" id="UP000214646">
    <property type="component" value="Unassembled WGS sequence"/>
</dbReference>
<gene>
    <name evidence="1" type="ORF">FRUB_02175</name>
</gene>
<reference evidence="2" key="1">
    <citation type="submission" date="2017-06" db="EMBL/GenBank/DDBJ databases">
        <title>Genome analysis of Fimbriiglobus ruber SP5, the first member of the order Planctomycetales with confirmed chitinolytic capability.</title>
        <authorList>
            <person name="Ravin N.V."/>
            <person name="Rakitin A.L."/>
            <person name="Ivanova A.A."/>
            <person name="Beletsky A.V."/>
            <person name="Kulichevskaya I.S."/>
            <person name="Mardanov A.V."/>
            <person name="Dedysh S.N."/>
        </authorList>
    </citation>
    <scope>NUCLEOTIDE SEQUENCE [LARGE SCALE GENOMIC DNA]</scope>
    <source>
        <strain evidence="2">SP5</strain>
    </source>
</reference>
<proteinExistence type="predicted"/>
<evidence type="ECO:0000313" key="1">
    <source>
        <dbReference type="EMBL" id="OWK44243.1"/>
    </source>
</evidence>
<protein>
    <submittedName>
        <fullName evidence="1">Uncharacterized protein</fullName>
    </submittedName>
</protein>
<organism evidence="1 2">
    <name type="scientific">Fimbriiglobus ruber</name>
    <dbReference type="NCBI Taxonomy" id="1908690"/>
    <lineage>
        <taxon>Bacteria</taxon>
        <taxon>Pseudomonadati</taxon>
        <taxon>Planctomycetota</taxon>
        <taxon>Planctomycetia</taxon>
        <taxon>Gemmatales</taxon>
        <taxon>Gemmataceae</taxon>
        <taxon>Fimbriiglobus</taxon>
    </lineage>
</organism>